<dbReference type="InterPro" id="IPR050707">
    <property type="entry name" value="HTH_MetabolicPath_Reg"/>
</dbReference>
<evidence type="ECO:0000256" key="2">
    <source>
        <dbReference type="ARBA" id="ARBA00023125"/>
    </source>
</evidence>
<feature type="compositionally biased region" description="Acidic residues" evidence="4">
    <location>
        <begin position="8"/>
        <end position="20"/>
    </location>
</feature>
<gene>
    <name evidence="7" type="ORF">J2X86_003199</name>
</gene>
<dbReference type="InterPro" id="IPR014757">
    <property type="entry name" value="Tscrpt_reg_IclR_C"/>
</dbReference>
<dbReference type="EMBL" id="JAVDSC010000029">
    <property type="protein sequence ID" value="MDR6631135.1"/>
    <property type="molecule type" value="Genomic_DNA"/>
</dbReference>
<reference evidence="7" key="1">
    <citation type="submission" date="2023-07" db="EMBL/GenBank/DDBJ databases">
        <title>Sorghum-associated microbial communities from plants grown in Nebraska, USA.</title>
        <authorList>
            <person name="Schachtman D."/>
        </authorList>
    </citation>
    <scope>NUCLEOTIDE SEQUENCE</scope>
    <source>
        <strain evidence="7">BE44</strain>
    </source>
</reference>
<dbReference type="Gene3D" id="3.30.450.40">
    <property type="match status" value="1"/>
</dbReference>
<dbReference type="SMART" id="SM00346">
    <property type="entry name" value="HTH_ICLR"/>
    <property type="match status" value="1"/>
</dbReference>
<feature type="domain" description="IclR-ED" evidence="6">
    <location>
        <begin position="110"/>
        <end position="291"/>
    </location>
</feature>
<proteinExistence type="predicted"/>
<dbReference type="GO" id="GO:0003677">
    <property type="term" value="F:DNA binding"/>
    <property type="evidence" value="ECO:0007669"/>
    <property type="project" value="UniProtKB-KW"/>
</dbReference>
<dbReference type="PANTHER" id="PTHR30136:SF33">
    <property type="entry name" value="TRANSCRIPTIONAL REGULATORY PROTEIN"/>
    <property type="match status" value="1"/>
</dbReference>
<organism evidence="7 8">
    <name type="scientific">Acinetobacter lwoffii</name>
    <dbReference type="NCBI Taxonomy" id="28090"/>
    <lineage>
        <taxon>Bacteria</taxon>
        <taxon>Pseudomonadati</taxon>
        <taxon>Pseudomonadota</taxon>
        <taxon>Gammaproteobacteria</taxon>
        <taxon>Moraxellales</taxon>
        <taxon>Moraxellaceae</taxon>
        <taxon>Acinetobacter</taxon>
    </lineage>
</organism>
<dbReference type="PANTHER" id="PTHR30136">
    <property type="entry name" value="HELIX-TURN-HELIX TRANSCRIPTIONAL REGULATOR, ICLR FAMILY"/>
    <property type="match status" value="1"/>
</dbReference>
<dbReference type="InterPro" id="IPR036390">
    <property type="entry name" value="WH_DNA-bd_sf"/>
</dbReference>
<dbReference type="Pfam" id="PF01614">
    <property type="entry name" value="IclR_C"/>
    <property type="match status" value="1"/>
</dbReference>
<keyword evidence="2 7" id="KW-0238">DNA-binding</keyword>
<comment type="caution">
    <text evidence="7">The sequence shown here is derived from an EMBL/GenBank/DDBJ whole genome shotgun (WGS) entry which is preliminary data.</text>
</comment>
<evidence type="ECO:0000256" key="4">
    <source>
        <dbReference type="SAM" id="MobiDB-lite"/>
    </source>
</evidence>
<dbReference type="InterPro" id="IPR029016">
    <property type="entry name" value="GAF-like_dom_sf"/>
</dbReference>
<dbReference type="InterPro" id="IPR005471">
    <property type="entry name" value="Tscrpt_reg_IclR_N"/>
</dbReference>
<evidence type="ECO:0000256" key="1">
    <source>
        <dbReference type="ARBA" id="ARBA00023015"/>
    </source>
</evidence>
<dbReference type="SUPFAM" id="SSF46785">
    <property type="entry name" value="Winged helix' DNA-binding domain"/>
    <property type="match status" value="1"/>
</dbReference>
<name>A0AAW8LEK8_ACILW</name>
<keyword evidence="3" id="KW-0804">Transcription</keyword>
<dbReference type="GO" id="GO:0003700">
    <property type="term" value="F:DNA-binding transcription factor activity"/>
    <property type="evidence" value="ECO:0007669"/>
    <property type="project" value="TreeGrafter"/>
</dbReference>
<evidence type="ECO:0000313" key="8">
    <source>
        <dbReference type="Proteomes" id="UP001262767"/>
    </source>
</evidence>
<dbReference type="Proteomes" id="UP001262767">
    <property type="component" value="Unassembled WGS sequence"/>
</dbReference>
<feature type="region of interest" description="Disordered" evidence="4">
    <location>
        <begin position="1"/>
        <end position="20"/>
    </location>
</feature>
<dbReference type="Gene3D" id="1.10.10.10">
    <property type="entry name" value="Winged helix-like DNA-binding domain superfamily/Winged helix DNA-binding domain"/>
    <property type="match status" value="1"/>
</dbReference>
<sequence>MKLKDGEDMSDDVPETDQSEEELIAPLRHELLHPIEDMQDENDRQFITALARGLELLRCFSPKHQHLGNQELSQMTGLPKPTITRLTHTLSRLGYLKQVPNSSKFQLSVGVLSFGYSMLSNLSLRSIAHPLMKNLADYAEAAVAMATRDRLNMIYLDVVQGKGNVTMRRQVGTHLPIHLSSMGRACLAAMPEDEREFLLNTIRRKHEMDWPKIQQDLEQAFKDYQQYGYCFSMGEWHKDVNSVAVPFVHDQYGLLVFNCGGPSFLLSQEKIKSDIALRLLHMVNNIRNELG</sequence>
<dbReference type="GO" id="GO:0045892">
    <property type="term" value="P:negative regulation of DNA-templated transcription"/>
    <property type="evidence" value="ECO:0007669"/>
    <property type="project" value="TreeGrafter"/>
</dbReference>
<feature type="domain" description="HTH iclR-type" evidence="5">
    <location>
        <begin position="47"/>
        <end position="109"/>
    </location>
</feature>
<dbReference type="Pfam" id="PF09339">
    <property type="entry name" value="HTH_IclR"/>
    <property type="match status" value="1"/>
</dbReference>
<accession>A0AAW8LEK8</accession>
<dbReference type="PROSITE" id="PS51077">
    <property type="entry name" value="HTH_ICLR"/>
    <property type="match status" value="1"/>
</dbReference>
<dbReference type="InterPro" id="IPR036388">
    <property type="entry name" value="WH-like_DNA-bd_sf"/>
</dbReference>
<evidence type="ECO:0000256" key="3">
    <source>
        <dbReference type="ARBA" id="ARBA00023163"/>
    </source>
</evidence>
<dbReference type="AlphaFoldDB" id="A0AAW8LEK8"/>
<dbReference type="PROSITE" id="PS51078">
    <property type="entry name" value="ICLR_ED"/>
    <property type="match status" value="1"/>
</dbReference>
<dbReference type="SUPFAM" id="SSF55781">
    <property type="entry name" value="GAF domain-like"/>
    <property type="match status" value="1"/>
</dbReference>
<evidence type="ECO:0000313" key="7">
    <source>
        <dbReference type="EMBL" id="MDR6631135.1"/>
    </source>
</evidence>
<keyword evidence="1" id="KW-0805">Transcription regulation</keyword>
<protein>
    <submittedName>
        <fullName evidence="7">DNA-binding IclR family transcriptional regulator</fullName>
    </submittedName>
</protein>
<evidence type="ECO:0000259" key="6">
    <source>
        <dbReference type="PROSITE" id="PS51078"/>
    </source>
</evidence>
<evidence type="ECO:0000259" key="5">
    <source>
        <dbReference type="PROSITE" id="PS51077"/>
    </source>
</evidence>